<feature type="domain" description="Clr5" evidence="2">
    <location>
        <begin position="12"/>
        <end position="64"/>
    </location>
</feature>
<sequence length="471" mass="54028">MINDQPHRWATQEDFEKWRNTIVKLYIEEGRGLKDVGNIMEKEHGFYATMKMYKYRFDRWDVHKYNKKGSGSSNTDQGKSMVMRGRQGHPATSETATTATKALKPKRTPIHTLSTRGVRGKRGRPTAIEPARAVLVQKRLLTPDSIRLPEEVMQLSNQLASGLVDLGAWTGKVDLSNPESNKWWGKMITATQFLDMGKYKQAFKALNTSFDEFTSLLHKPDPGLLQGAYLIALQLDTQLGQRFLSFAAEMADIKLPAQHPLRAILLRLKNADTQQLRHYAHSILESYLNALERQLGASNSGVLLLYENLYDTLDFLSHDKEMHFVTYGMIQERQQNQIQRLELMGRVPEAQSARMALGFAFMRHDQWEEAEKMTESVLRWLQTHPKSEHSKAMDLWDALYLRFRCAEKTGTVEDVTRVGREYIAVMREELGPDHKRSVAAIGHLQKYYRDHGYMKQAEELEPAIIASSDLS</sequence>
<name>A0ABR2XKV2_9PEZI</name>
<keyword evidence="4" id="KW-1185">Reference proteome</keyword>
<evidence type="ECO:0000256" key="1">
    <source>
        <dbReference type="SAM" id="MobiDB-lite"/>
    </source>
</evidence>
<proteinExistence type="predicted"/>
<dbReference type="SUPFAM" id="SSF48452">
    <property type="entry name" value="TPR-like"/>
    <property type="match status" value="1"/>
</dbReference>
<gene>
    <name evidence="3" type="ORF">SCAR479_09001</name>
</gene>
<comment type="caution">
    <text evidence="3">The sequence shown here is derived from an EMBL/GenBank/DDBJ whole genome shotgun (WGS) entry which is preliminary data.</text>
</comment>
<dbReference type="InterPro" id="IPR011990">
    <property type="entry name" value="TPR-like_helical_dom_sf"/>
</dbReference>
<feature type="region of interest" description="Disordered" evidence="1">
    <location>
        <begin position="66"/>
        <end position="101"/>
    </location>
</feature>
<dbReference type="Gene3D" id="1.25.40.10">
    <property type="entry name" value="Tetratricopeptide repeat domain"/>
    <property type="match status" value="1"/>
</dbReference>
<organism evidence="3 4">
    <name type="scientific">Seiridium cardinale</name>
    <dbReference type="NCBI Taxonomy" id="138064"/>
    <lineage>
        <taxon>Eukaryota</taxon>
        <taxon>Fungi</taxon>
        <taxon>Dikarya</taxon>
        <taxon>Ascomycota</taxon>
        <taxon>Pezizomycotina</taxon>
        <taxon>Sordariomycetes</taxon>
        <taxon>Xylariomycetidae</taxon>
        <taxon>Amphisphaeriales</taxon>
        <taxon>Sporocadaceae</taxon>
        <taxon>Seiridium</taxon>
    </lineage>
</organism>
<evidence type="ECO:0000313" key="4">
    <source>
        <dbReference type="Proteomes" id="UP001465668"/>
    </source>
</evidence>
<accession>A0ABR2XKV2</accession>
<protein>
    <recommendedName>
        <fullName evidence="2">Clr5 domain-containing protein</fullName>
    </recommendedName>
</protein>
<dbReference type="Proteomes" id="UP001465668">
    <property type="component" value="Unassembled WGS sequence"/>
</dbReference>
<dbReference type="InterPro" id="IPR025676">
    <property type="entry name" value="Clr5_dom"/>
</dbReference>
<feature type="compositionally biased region" description="Low complexity" evidence="1">
    <location>
        <begin position="90"/>
        <end position="101"/>
    </location>
</feature>
<evidence type="ECO:0000313" key="3">
    <source>
        <dbReference type="EMBL" id="KAK9774396.1"/>
    </source>
</evidence>
<dbReference type="Pfam" id="PF14420">
    <property type="entry name" value="Clr5"/>
    <property type="match status" value="1"/>
</dbReference>
<evidence type="ECO:0000259" key="2">
    <source>
        <dbReference type="Pfam" id="PF14420"/>
    </source>
</evidence>
<feature type="compositionally biased region" description="Polar residues" evidence="1">
    <location>
        <begin position="69"/>
        <end position="78"/>
    </location>
</feature>
<dbReference type="PANTHER" id="PTHR38788">
    <property type="entry name" value="CLR5 DOMAIN-CONTAINING PROTEIN"/>
    <property type="match status" value="1"/>
</dbReference>
<dbReference type="PANTHER" id="PTHR38788:SF3">
    <property type="entry name" value="CLR5 DOMAIN-CONTAINING PROTEIN"/>
    <property type="match status" value="1"/>
</dbReference>
<dbReference type="EMBL" id="JARVKM010000042">
    <property type="protein sequence ID" value="KAK9774396.1"/>
    <property type="molecule type" value="Genomic_DNA"/>
</dbReference>
<reference evidence="3 4" key="1">
    <citation type="submission" date="2024-02" db="EMBL/GenBank/DDBJ databases">
        <title>First draft genome assembly of two strains of Seiridium cardinale.</title>
        <authorList>
            <person name="Emiliani G."/>
            <person name="Scali E."/>
        </authorList>
    </citation>
    <scope>NUCLEOTIDE SEQUENCE [LARGE SCALE GENOMIC DNA]</scope>
    <source>
        <strain evidence="3 4">BM-138-000479</strain>
    </source>
</reference>